<name>A0ABD1XIB8_9MARC</name>
<dbReference type="Proteomes" id="UP001605036">
    <property type="component" value="Unassembled WGS sequence"/>
</dbReference>
<dbReference type="EMBL" id="JBHFFA010000008">
    <property type="protein sequence ID" value="KAL2608515.1"/>
    <property type="molecule type" value="Genomic_DNA"/>
</dbReference>
<organism evidence="1 2">
    <name type="scientific">Riccia fluitans</name>
    <dbReference type="NCBI Taxonomy" id="41844"/>
    <lineage>
        <taxon>Eukaryota</taxon>
        <taxon>Viridiplantae</taxon>
        <taxon>Streptophyta</taxon>
        <taxon>Embryophyta</taxon>
        <taxon>Marchantiophyta</taxon>
        <taxon>Marchantiopsida</taxon>
        <taxon>Marchantiidae</taxon>
        <taxon>Marchantiales</taxon>
        <taxon>Ricciaceae</taxon>
        <taxon>Riccia</taxon>
    </lineage>
</organism>
<sequence length="94" mass="10797">MWTLRRQYLILADGLDANSGTEVETVVDATVGSEHPAESDLRLRWRGRAVRRRNHRRSARLRGHQMVMSLQFARNNCSTISAVQHLSGSRIRRT</sequence>
<keyword evidence="2" id="KW-1185">Reference proteome</keyword>
<evidence type="ECO:0000313" key="2">
    <source>
        <dbReference type="Proteomes" id="UP001605036"/>
    </source>
</evidence>
<gene>
    <name evidence="1" type="ORF">R1flu_027088</name>
</gene>
<protein>
    <submittedName>
        <fullName evidence="1">Uncharacterized protein</fullName>
    </submittedName>
</protein>
<evidence type="ECO:0000313" key="1">
    <source>
        <dbReference type="EMBL" id="KAL2608515.1"/>
    </source>
</evidence>
<comment type="caution">
    <text evidence="1">The sequence shown here is derived from an EMBL/GenBank/DDBJ whole genome shotgun (WGS) entry which is preliminary data.</text>
</comment>
<proteinExistence type="predicted"/>
<dbReference type="AlphaFoldDB" id="A0ABD1XIB8"/>
<reference evidence="1 2" key="1">
    <citation type="submission" date="2024-09" db="EMBL/GenBank/DDBJ databases">
        <title>Chromosome-scale assembly of Riccia fluitans.</title>
        <authorList>
            <person name="Paukszto L."/>
            <person name="Sawicki J."/>
            <person name="Karawczyk K."/>
            <person name="Piernik-Szablinska J."/>
            <person name="Szczecinska M."/>
            <person name="Mazdziarz M."/>
        </authorList>
    </citation>
    <scope>NUCLEOTIDE SEQUENCE [LARGE SCALE GENOMIC DNA]</scope>
    <source>
        <strain evidence="1">Rf_01</strain>
        <tissue evidence="1">Aerial parts of the thallus</tissue>
    </source>
</reference>
<accession>A0ABD1XIB8</accession>